<evidence type="ECO:0000259" key="9">
    <source>
        <dbReference type="PROSITE" id="PS50862"/>
    </source>
</evidence>
<dbReference type="RefSeq" id="WP_306073274.1">
    <property type="nucleotide sequence ID" value="NZ_JAROBZ020000001.1"/>
</dbReference>
<dbReference type="Pfam" id="PF03590">
    <property type="entry name" value="AsnA"/>
    <property type="match status" value="1"/>
</dbReference>
<evidence type="ECO:0000256" key="1">
    <source>
        <dbReference type="ARBA" id="ARBA00022490"/>
    </source>
</evidence>
<gene>
    <name evidence="7 10" type="primary">asnA</name>
    <name evidence="10" type="ORF">P5G62_013545</name>
</gene>
<dbReference type="PROSITE" id="PS50862">
    <property type="entry name" value="AA_TRNA_LIGASE_II"/>
    <property type="match status" value="1"/>
</dbReference>
<dbReference type="EMBL" id="JAROBZ020000001">
    <property type="protein sequence ID" value="MFB3168136.1"/>
    <property type="molecule type" value="Genomic_DNA"/>
</dbReference>
<keyword evidence="11" id="KW-1185">Reference proteome</keyword>
<comment type="subcellular location">
    <subcellularLocation>
        <location evidence="7">Cytoplasm</location>
    </subcellularLocation>
</comment>
<comment type="similarity">
    <text evidence="7">Belongs to the class-II aminoacyl-tRNA synthetase family. AsnA subfamily.</text>
</comment>
<comment type="pathway">
    <text evidence="7">Amino-acid biosynthesis; L-asparagine biosynthesis; L-asparagine from L-aspartate (ammonia route): step 1/1.</text>
</comment>
<keyword evidence="6 7" id="KW-0061">Asparagine biosynthesis</keyword>
<name>A0ABV4YTF3_9BACI</name>
<accession>A0ABV4YTF3</accession>
<dbReference type="NCBIfam" id="TIGR00669">
    <property type="entry name" value="asnA"/>
    <property type="match status" value="1"/>
</dbReference>
<organism evidence="10 11">
    <name type="scientific">Neobacillus driksii</name>
    <dbReference type="NCBI Taxonomy" id="3035913"/>
    <lineage>
        <taxon>Bacteria</taxon>
        <taxon>Bacillati</taxon>
        <taxon>Bacillota</taxon>
        <taxon>Bacilli</taxon>
        <taxon>Bacillales</taxon>
        <taxon>Bacillaceae</taxon>
        <taxon>Neobacillus</taxon>
    </lineage>
</organism>
<comment type="catalytic activity">
    <reaction evidence="7">
        <text>L-aspartate + NH4(+) + ATP = L-asparagine + AMP + diphosphate + H(+)</text>
        <dbReference type="Rhea" id="RHEA:11372"/>
        <dbReference type="ChEBI" id="CHEBI:15378"/>
        <dbReference type="ChEBI" id="CHEBI:28938"/>
        <dbReference type="ChEBI" id="CHEBI:29991"/>
        <dbReference type="ChEBI" id="CHEBI:30616"/>
        <dbReference type="ChEBI" id="CHEBI:33019"/>
        <dbReference type="ChEBI" id="CHEBI:58048"/>
        <dbReference type="ChEBI" id="CHEBI:456215"/>
        <dbReference type="EC" id="6.3.1.1"/>
    </reaction>
</comment>
<dbReference type="PANTHER" id="PTHR30073">
    <property type="entry name" value="ASPARTATE--AMMONIA LIGASE"/>
    <property type="match status" value="1"/>
</dbReference>
<keyword evidence="4 7" id="KW-0547">Nucleotide-binding</keyword>
<dbReference type="InterPro" id="IPR045864">
    <property type="entry name" value="aa-tRNA-synth_II/BPL/LPL"/>
</dbReference>
<dbReference type="HAMAP" id="MF_00555">
    <property type="entry name" value="AsnA"/>
    <property type="match status" value="1"/>
</dbReference>
<proteinExistence type="inferred from homology"/>
<keyword evidence="1 7" id="KW-0963">Cytoplasm</keyword>
<dbReference type="Proteomes" id="UP001241748">
    <property type="component" value="Unassembled WGS sequence"/>
</dbReference>
<evidence type="ECO:0000313" key="10">
    <source>
        <dbReference type="EMBL" id="MFB3168136.1"/>
    </source>
</evidence>
<dbReference type="InterPro" id="IPR006195">
    <property type="entry name" value="aa-tRNA-synth_II"/>
</dbReference>
<dbReference type="Gene3D" id="3.30.930.10">
    <property type="entry name" value="Bira Bifunctional Protein, Domain 2"/>
    <property type="match status" value="1"/>
</dbReference>
<evidence type="ECO:0000256" key="5">
    <source>
        <dbReference type="ARBA" id="ARBA00022840"/>
    </source>
</evidence>
<dbReference type="PANTHER" id="PTHR30073:SF5">
    <property type="entry name" value="ASPARTATE--AMMONIA LIGASE"/>
    <property type="match status" value="1"/>
</dbReference>
<dbReference type="PIRSF" id="PIRSF001555">
    <property type="entry name" value="Asp_ammon_ligase"/>
    <property type="match status" value="1"/>
</dbReference>
<dbReference type="SUPFAM" id="SSF55681">
    <property type="entry name" value="Class II aaRS and biotin synthetases"/>
    <property type="match status" value="1"/>
</dbReference>
<evidence type="ECO:0000256" key="8">
    <source>
        <dbReference type="NCBIfam" id="TIGR00669"/>
    </source>
</evidence>
<evidence type="ECO:0000256" key="7">
    <source>
        <dbReference type="HAMAP-Rule" id="MF_00555"/>
    </source>
</evidence>
<protein>
    <recommendedName>
        <fullName evidence="7 8">Aspartate--ammonia ligase</fullName>
        <ecNumber evidence="7 8">6.3.1.1</ecNumber>
    </recommendedName>
    <alternativeName>
        <fullName evidence="7">Asparagine synthetase A</fullName>
    </alternativeName>
</protein>
<evidence type="ECO:0000256" key="3">
    <source>
        <dbReference type="ARBA" id="ARBA00022605"/>
    </source>
</evidence>
<dbReference type="EC" id="6.3.1.1" evidence="7 8"/>
<evidence type="ECO:0000256" key="4">
    <source>
        <dbReference type="ARBA" id="ARBA00022741"/>
    </source>
</evidence>
<keyword evidence="3 7" id="KW-0028">Amino-acid biosynthesis</keyword>
<keyword evidence="5 7" id="KW-0067">ATP-binding</keyword>
<sequence length="337" mass="38921">MRKPIFIPKVYKSILDVIETEKAIKKIKDHFERGLADALNLTRISAPLMLRAGQGINDDLNGVERMVTFDAIDISNSPIEIVQSLAKWKRVALARYGFTIGEGIYTDMNAIRRDEELDNLHSIYVDQWDWEKVITMKQRNVRTLKKEVHKIYQALKNTENYLYKLFPSLVPILPEEIYFITTQELENRFPELTPKQREDRIAKEFGAVFIMQIGERLDSGEKHDGRSPDYDDWSLNGDILLWYPILERAVEVSSMGIRVDEKSLLKQLKLANAEHRMTLDFHQSVLNKELPLTIGGGIGQSRLCMFLLKKAHIGEVQVSVWNDHIIKECKKGNITLL</sequence>
<evidence type="ECO:0000256" key="6">
    <source>
        <dbReference type="ARBA" id="ARBA00022888"/>
    </source>
</evidence>
<feature type="domain" description="Aminoacyl-transfer RNA synthetases class-II family profile" evidence="9">
    <location>
        <begin position="32"/>
        <end position="323"/>
    </location>
</feature>
<evidence type="ECO:0000256" key="2">
    <source>
        <dbReference type="ARBA" id="ARBA00022598"/>
    </source>
</evidence>
<dbReference type="InterPro" id="IPR004618">
    <property type="entry name" value="AsnA"/>
</dbReference>
<keyword evidence="2 7" id="KW-0436">Ligase</keyword>
<evidence type="ECO:0000313" key="11">
    <source>
        <dbReference type="Proteomes" id="UP001241748"/>
    </source>
</evidence>
<comment type="caution">
    <text evidence="10">The sequence shown here is derived from an EMBL/GenBank/DDBJ whole genome shotgun (WGS) entry which is preliminary data.</text>
</comment>
<reference evidence="10 11" key="1">
    <citation type="submission" date="2024-05" db="EMBL/GenBank/DDBJ databases">
        <authorList>
            <person name="Venkateswaran K."/>
        </authorList>
    </citation>
    <scope>NUCLEOTIDE SEQUENCE [LARGE SCALE GENOMIC DNA]</scope>
    <source>
        <strain evidence="10 11">179-C4-2-HS</strain>
    </source>
</reference>
<dbReference type="GO" id="GO:0004071">
    <property type="term" value="F:aspartate-ammonia ligase activity"/>
    <property type="evidence" value="ECO:0007669"/>
    <property type="project" value="UniProtKB-EC"/>
</dbReference>